<evidence type="ECO:0000256" key="3">
    <source>
        <dbReference type="ARBA" id="ARBA00012438"/>
    </source>
</evidence>
<dbReference type="InterPro" id="IPR003594">
    <property type="entry name" value="HATPase_dom"/>
</dbReference>
<dbReference type="InterPro" id="IPR003661">
    <property type="entry name" value="HisK_dim/P_dom"/>
</dbReference>
<dbReference type="CDD" id="cd06225">
    <property type="entry name" value="HAMP"/>
    <property type="match status" value="1"/>
</dbReference>
<accession>A0ABW4VYR9</accession>
<evidence type="ECO:0000313" key="17">
    <source>
        <dbReference type="EMBL" id="MFD2044333.1"/>
    </source>
</evidence>
<keyword evidence="6" id="KW-0808">Transferase</keyword>
<dbReference type="RefSeq" id="WP_377556652.1">
    <property type="nucleotide sequence ID" value="NZ_JBHUHQ010000014.1"/>
</dbReference>
<comment type="subcellular location">
    <subcellularLocation>
        <location evidence="2">Cell membrane</location>
        <topology evidence="2">Multi-pass membrane protein</topology>
    </subcellularLocation>
</comment>
<dbReference type="Proteomes" id="UP001597383">
    <property type="component" value="Unassembled WGS sequence"/>
</dbReference>
<protein>
    <recommendedName>
        <fullName evidence="3">histidine kinase</fullName>
        <ecNumber evidence="3">2.7.13.3</ecNumber>
    </recommendedName>
</protein>
<evidence type="ECO:0000256" key="2">
    <source>
        <dbReference type="ARBA" id="ARBA00004651"/>
    </source>
</evidence>
<keyword evidence="10" id="KW-0067">ATP-binding</keyword>
<dbReference type="CDD" id="cd00075">
    <property type="entry name" value="HATPase"/>
    <property type="match status" value="1"/>
</dbReference>
<evidence type="ECO:0000256" key="9">
    <source>
        <dbReference type="ARBA" id="ARBA00022777"/>
    </source>
</evidence>
<dbReference type="Gene3D" id="1.10.287.130">
    <property type="match status" value="1"/>
</dbReference>
<dbReference type="Pfam" id="PF02518">
    <property type="entry name" value="HATPase_c"/>
    <property type="match status" value="1"/>
</dbReference>
<dbReference type="InterPro" id="IPR003660">
    <property type="entry name" value="HAMP_dom"/>
</dbReference>
<dbReference type="SMART" id="SM00387">
    <property type="entry name" value="HATPase_c"/>
    <property type="match status" value="1"/>
</dbReference>
<keyword evidence="4" id="KW-1003">Cell membrane</keyword>
<dbReference type="PROSITE" id="PS50885">
    <property type="entry name" value="HAMP"/>
    <property type="match status" value="1"/>
</dbReference>
<evidence type="ECO:0000259" key="16">
    <source>
        <dbReference type="PROSITE" id="PS50885"/>
    </source>
</evidence>
<comment type="catalytic activity">
    <reaction evidence="1">
        <text>ATP + protein L-histidine = ADP + protein N-phospho-L-histidine.</text>
        <dbReference type="EC" id="2.7.13.3"/>
    </reaction>
</comment>
<feature type="domain" description="HAMP" evidence="16">
    <location>
        <begin position="177"/>
        <end position="229"/>
    </location>
</feature>
<sequence length="446" mass="51076">MKLQYQLNAAFTALLLIIMAVTGYVIYSLILDLLIQDEQRQLEQKGEILVNVLNETYGTRKDIQEINAFLQEQDLQLFLYDRRQHTVLFSTMSNKVVSGFFTANDFSDANKELWEFGNDKFVTSRIMFYPESLGMELILLTPLQDIQVVQHNFIQRMFIVFLVGALVTVLLSYFLTNKLVTPLSRLKEQLKQIEKRKFDEVKPIKATGEIKEVAQSVYDMANELQRYINSQQTFFQNASHELKTPLMTIQGYAEGIKEHIFDEKDEEKGLEVMVKEVNRLKKIINEMILLAKLESEQSVYKREKVNAKELIDQVMDRILPVVNEKKLDLHHQVDQDVNLFVDEEKILQALLNLSFNAVRHATSQINITVSSKSRQSTQIIIEDDGEGIADELIPHIFHRFVKGKNGETGLGLAIARAIIEQSGGKIEVDKSQLGGAKFTVQFNGQA</sequence>
<dbReference type="PANTHER" id="PTHR45528">
    <property type="entry name" value="SENSOR HISTIDINE KINASE CPXA"/>
    <property type="match status" value="1"/>
</dbReference>
<dbReference type="SUPFAM" id="SSF47384">
    <property type="entry name" value="Homodimeric domain of signal transducing histidine kinase"/>
    <property type="match status" value="1"/>
</dbReference>
<dbReference type="InterPro" id="IPR004358">
    <property type="entry name" value="Sig_transdc_His_kin-like_C"/>
</dbReference>
<dbReference type="EC" id="2.7.13.3" evidence="3"/>
<evidence type="ECO:0000256" key="10">
    <source>
        <dbReference type="ARBA" id="ARBA00022840"/>
    </source>
</evidence>
<feature type="transmembrane region" description="Helical" evidence="14">
    <location>
        <begin position="157"/>
        <end position="175"/>
    </location>
</feature>
<organism evidence="17 18">
    <name type="scientific">Ornithinibacillus salinisoli</name>
    <dbReference type="NCBI Taxonomy" id="1848459"/>
    <lineage>
        <taxon>Bacteria</taxon>
        <taxon>Bacillati</taxon>
        <taxon>Bacillota</taxon>
        <taxon>Bacilli</taxon>
        <taxon>Bacillales</taxon>
        <taxon>Bacillaceae</taxon>
        <taxon>Ornithinibacillus</taxon>
    </lineage>
</organism>
<keyword evidence="13 14" id="KW-0472">Membrane</keyword>
<comment type="caution">
    <text evidence="17">The sequence shown here is derived from an EMBL/GenBank/DDBJ whole genome shotgun (WGS) entry which is preliminary data.</text>
</comment>
<evidence type="ECO:0000256" key="8">
    <source>
        <dbReference type="ARBA" id="ARBA00022741"/>
    </source>
</evidence>
<gene>
    <name evidence="17" type="ORF">ACFSJF_08660</name>
</gene>
<evidence type="ECO:0000313" key="18">
    <source>
        <dbReference type="Proteomes" id="UP001597383"/>
    </source>
</evidence>
<dbReference type="InterPro" id="IPR036097">
    <property type="entry name" value="HisK_dim/P_sf"/>
</dbReference>
<dbReference type="Gene3D" id="3.30.565.10">
    <property type="entry name" value="Histidine kinase-like ATPase, C-terminal domain"/>
    <property type="match status" value="1"/>
</dbReference>
<reference evidence="18" key="1">
    <citation type="journal article" date="2019" name="Int. J. Syst. Evol. Microbiol.">
        <title>The Global Catalogue of Microorganisms (GCM) 10K type strain sequencing project: providing services to taxonomists for standard genome sequencing and annotation.</title>
        <authorList>
            <consortium name="The Broad Institute Genomics Platform"/>
            <consortium name="The Broad Institute Genome Sequencing Center for Infectious Disease"/>
            <person name="Wu L."/>
            <person name="Ma J."/>
        </authorList>
    </citation>
    <scope>NUCLEOTIDE SEQUENCE [LARGE SCALE GENOMIC DNA]</scope>
    <source>
        <strain evidence="18">R28</strain>
    </source>
</reference>
<keyword evidence="8" id="KW-0547">Nucleotide-binding</keyword>
<dbReference type="SUPFAM" id="SSF55874">
    <property type="entry name" value="ATPase domain of HSP90 chaperone/DNA topoisomerase II/histidine kinase"/>
    <property type="match status" value="1"/>
</dbReference>
<proteinExistence type="predicted"/>
<dbReference type="EMBL" id="JBHUHQ010000014">
    <property type="protein sequence ID" value="MFD2044333.1"/>
    <property type="molecule type" value="Genomic_DNA"/>
</dbReference>
<evidence type="ECO:0000256" key="1">
    <source>
        <dbReference type="ARBA" id="ARBA00000085"/>
    </source>
</evidence>
<evidence type="ECO:0000256" key="13">
    <source>
        <dbReference type="ARBA" id="ARBA00023136"/>
    </source>
</evidence>
<dbReference type="PANTHER" id="PTHR45528:SF1">
    <property type="entry name" value="SENSOR HISTIDINE KINASE CPXA"/>
    <property type="match status" value="1"/>
</dbReference>
<evidence type="ECO:0000256" key="11">
    <source>
        <dbReference type="ARBA" id="ARBA00022989"/>
    </source>
</evidence>
<keyword evidence="9 17" id="KW-0418">Kinase</keyword>
<dbReference type="SMART" id="SM00388">
    <property type="entry name" value="HisKA"/>
    <property type="match status" value="1"/>
</dbReference>
<evidence type="ECO:0000256" key="7">
    <source>
        <dbReference type="ARBA" id="ARBA00022692"/>
    </source>
</evidence>
<evidence type="ECO:0000256" key="5">
    <source>
        <dbReference type="ARBA" id="ARBA00022553"/>
    </source>
</evidence>
<dbReference type="Pfam" id="PF00512">
    <property type="entry name" value="HisKA"/>
    <property type="match status" value="1"/>
</dbReference>
<keyword evidence="18" id="KW-1185">Reference proteome</keyword>
<keyword evidence="7 14" id="KW-0812">Transmembrane</keyword>
<evidence type="ECO:0000256" key="4">
    <source>
        <dbReference type="ARBA" id="ARBA00022475"/>
    </source>
</evidence>
<feature type="transmembrane region" description="Helical" evidence="14">
    <location>
        <begin position="12"/>
        <end position="35"/>
    </location>
</feature>
<keyword evidence="5" id="KW-0597">Phosphoprotein</keyword>
<dbReference type="GO" id="GO:0016301">
    <property type="term" value="F:kinase activity"/>
    <property type="evidence" value="ECO:0007669"/>
    <property type="project" value="UniProtKB-KW"/>
</dbReference>
<dbReference type="Gene3D" id="6.10.340.10">
    <property type="match status" value="1"/>
</dbReference>
<dbReference type="InterPro" id="IPR036890">
    <property type="entry name" value="HATPase_C_sf"/>
</dbReference>
<keyword evidence="12" id="KW-0902">Two-component regulatory system</keyword>
<evidence type="ECO:0000259" key="15">
    <source>
        <dbReference type="PROSITE" id="PS50109"/>
    </source>
</evidence>
<dbReference type="InterPro" id="IPR005467">
    <property type="entry name" value="His_kinase_dom"/>
</dbReference>
<keyword evidence="11 14" id="KW-1133">Transmembrane helix</keyword>
<dbReference type="PRINTS" id="PR00344">
    <property type="entry name" value="BCTRLSENSOR"/>
</dbReference>
<feature type="domain" description="Histidine kinase" evidence="15">
    <location>
        <begin position="237"/>
        <end position="446"/>
    </location>
</feature>
<dbReference type="PROSITE" id="PS50109">
    <property type="entry name" value="HIS_KIN"/>
    <property type="match status" value="1"/>
</dbReference>
<evidence type="ECO:0000256" key="14">
    <source>
        <dbReference type="SAM" id="Phobius"/>
    </source>
</evidence>
<evidence type="ECO:0000256" key="12">
    <source>
        <dbReference type="ARBA" id="ARBA00023012"/>
    </source>
</evidence>
<evidence type="ECO:0000256" key="6">
    <source>
        <dbReference type="ARBA" id="ARBA00022679"/>
    </source>
</evidence>
<dbReference type="InterPro" id="IPR050398">
    <property type="entry name" value="HssS/ArlS-like"/>
</dbReference>
<name>A0ABW4VYR9_9BACI</name>
<dbReference type="CDD" id="cd00082">
    <property type="entry name" value="HisKA"/>
    <property type="match status" value="1"/>
</dbReference>